<dbReference type="InterPro" id="IPR012334">
    <property type="entry name" value="Pectin_lyas_fold"/>
</dbReference>
<proteinExistence type="predicted"/>
<dbReference type="GO" id="GO:0004553">
    <property type="term" value="F:hydrolase activity, hydrolyzing O-glycosyl compounds"/>
    <property type="evidence" value="ECO:0007669"/>
    <property type="project" value="InterPro"/>
</dbReference>
<name>A0A5B9MKC4_9BACT</name>
<dbReference type="Proteomes" id="UP000321353">
    <property type="component" value="Chromosome"/>
</dbReference>
<dbReference type="SUPFAM" id="SSF51126">
    <property type="entry name" value="Pectin lyase-like"/>
    <property type="match status" value="2"/>
</dbReference>
<accession>A0A5B9MKC4</accession>
<protein>
    <recommendedName>
        <fullName evidence="2">GEVED domain-containing protein</fullName>
    </recommendedName>
</protein>
<dbReference type="Pfam" id="PF20009">
    <property type="entry name" value="GEVED"/>
    <property type="match status" value="1"/>
</dbReference>
<feature type="domain" description="GEVED" evidence="2">
    <location>
        <begin position="5360"/>
        <end position="5446"/>
    </location>
</feature>
<dbReference type="InterPro" id="IPR045474">
    <property type="entry name" value="GEVED"/>
</dbReference>
<dbReference type="InterPro" id="IPR010221">
    <property type="entry name" value="VCBS_dom"/>
</dbReference>
<feature type="compositionally biased region" description="Low complexity" evidence="1">
    <location>
        <begin position="2781"/>
        <end position="2794"/>
    </location>
</feature>
<dbReference type="Gene3D" id="2.160.20.10">
    <property type="entry name" value="Single-stranded right-handed beta-helix, Pectin lyase-like"/>
    <property type="match status" value="1"/>
</dbReference>
<feature type="region of interest" description="Disordered" evidence="1">
    <location>
        <begin position="2420"/>
        <end position="2443"/>
    </location>
</feature>
<dbReference type="RefSeq" id="WP_147870757.1">
    <property type="nucleotide sequence ID" value="NZ_CP036264.1"/>
</dbReference>
<dbReference type="NCBIfam" id="TIGR01965">
    <property type="entry name" value="VCBS_repeat"/>
    <property type="match status" value="1"/>
</dbReference>
<dbReference type="InterPro" id="IPR036439">
    <property type="entry name" value="Dockerin_dom_sf"/>
</dbReference>
<feature type="compositionally biased region" description="Basic residues" evidence="1">
    <location>
        <begin position="1"/>
        <end position="18"/>
    </location>
</feature>
<evidence type="ECO:0000313" key="3">
    <source>
        <dbReference type="EMBL" id="QEG01722.1"/>
    </source>
</evidence>
<dbReference type="Gene3D" id="2.60.40.3440">
    <property type="match status" value="1"/>
</dbReference>
<dbReference type="SMART" id="SM00710">
    <property type="entry name" value="PbH1"/>
    <property type="match status" value="12"/>
</dbReference>
<dbReference type="Gene3D" id="2.60.120.380">
    <property type="match status" value="2"/>
</dbReference>
<evidence type="ECO:0000259" key="2">
    <source>
        <dbReference type="Pfam" id="PF20009"/>
    </source>
</evidence>
<dbReference type="Gene3D" id="1.10.1330.10">
    <property type="entry name" value="Dockerin domain"/>
    <property type="match status" value="1"/>
</dbReference>
<dbReference type="NCBIfam" id="NF012211">
    <property type="entry name" value="tand_rpt_95"/>
    <property type="match status" value="4"/>
</dbReference>
<dbReference type="InterPro" id="IPR036465">
    <property type="entry name" value="vWFA_dom_sf"/>
</dbReference>
<dbReference type="InterPro" id="IPR011050">
    <property type="entry name" value="Pectin_lyase_fold/virulence"/>
</dbReference>
<feature type="region of interest" description="Disordered" evidence="1">
    <location>
        <begin position="2781"/>
        <end position="2806"/>
    </location>
</feature>
<feature type="region of interest" description="Disordered" evidence="1">
    <location>
        <begin position="1"/>
        <end position="23"/>
    </location>
</feature>
<keyword evidence="4" id="KW-1185">Reference proteome</keyword>
<dbReference type="InterPro" id="IPR006626">
    <property type="entry name" value="PbH1"/>
</dbReference>
<reference evidence="3 4" key="1">
    <citation type="submission" date="2019-02" db="EMBL/GenBank/DDBJ databases">
        <title>Planctomycetal bacteria perform biofilm scaping via a novel small molecule.</title>
        <authorList>
            <person name="Jeske O."/>
            <person name="Boedeker C."/>
            <person name="Wiegand S."/>
            <person name="Breitling P."/>
            <person name="Kallscheuer N."/>
            <person name="Jogler M."/>
            <person name="Rohde M."/>
            <person name="Petersen J."/>
            <person name="Medema M.H."/>
            <person name="Surup F."/>
            <person name="Jogler C."/>
        </authorList>
    </citation>
    <scope>NUCLEOTIDE SEQUENCE [LARGE SCALE GENOMIC DNA]</scope>
    <source>
        <strain evidence="3 4">Mal15</strain>
    </source>
</reference>
<evidence type="ECO:0000256" key="1">
    <source>
        <dbReference type="SAM" id="MobiDB-lite"/>
    </source>
</evidence>
<evidence type="ECO:0000313" key="4">
    <source>
        <dbReference type="Proteomes" id="UP000321353"/>
    </source>
</evidence>
<organism evidence="3 4">
    <name type="scientific">Stieleria maiorica</name>
    <dbReference type="NCBI Taxonomy" id="2795974"/>
    <lineage>
        <taxon>Bacteria</taxon>
        <taxon>Pseudomonadati</taxon>
        <taxon>Planctomycetota</taxon>
        <taxon>Planctomycetia</taxon>
        <taxon>Pirellulales</taxon>
        <taxon>Pirellulaceae</taxon>
        <taxon>Stieleria</taxon>
    </lineage>
</organism>
<dbReference type="SUPFAM" id="SSF53300">
    <property type="entry name" value="vWA-like"/>
    <property type="match status" value="1"/>
</dbReference>
<sequence length="7988" mass="840035">MTSRRNTKLKSAHKSSRRTQHETLERRELLAAELEAPRLIAVSANSGEQFDLQDNTVLSTAPTELKFRFGGDLIDAATLAGIQFKRAGGDGSFTPDANEAAAGLPGYQVVTPGFLGFEDDDGTNIIVARFAETLPDDQYVAELAGFDDSNQQIVGLRDVDGDLLHTVGATDPVRPIQTVRFEVEVGPRVVSVVPQPVENINGTLTQQRNQVFVYFNDDPLSNPLAGPISSATSSLPVVNPSFYKLIYTGETVENTDDLVTAPSSIVYEPLLNRARLTFPGNDLVDLLPPDANGDPIVGGTFRLRVGRGDSLPLAPQELASGGGGADTFDAAMPLGTTFGAGTQSVVVTEGLIKASNPIIPDWPGAYDAPGLRDQRRDAQQNGQSDTTVGINIFPYNFARIYGIDPQFNRLENAITEAQKQRVREVLDLYSERLGVEFVETTDAGLQIVTGDIRAIVQTADTGAGADTPLSLYRVNERDQSKGLLVLDAGENWYDGYGFSPDNRLSYFQEALRGVGDLLGIGNLFELAPGVAAGGSSPDEPNSVLFSDQYLPNLPVEPEFLSQSDITIGQALHRPESNDVDFYSFTATETGQISIETIAERLDGSSLLDTHLKLYRVIDAAADQYELVAQNDDFFSEDSFIGLEIAAGDYIVGVSASGNDQYNGLISGSGLGGTSEGTYELRMTFKSSVGQTITDSNGTQLDGDADGVAGGEFNFWFRVAPTVTNATAGQPRTIFVEKVTGDDGVDINGNPVNDGSLQRPKRTIAAALRLARPGDVVRILPNGGVDGLIHTQQDNLAYEIGIGGSSNSALSDGSEFVVPKGVTVMIDAGSLFKMKDAKVSVGSETVDEDRSLAALQILGTPVIAGETGGTGEVFFTSWDDESLGVDTNPLPTTAQPGQWAGIEFRNDFDYSEGRPVWETEGIFLDFVSHANIQYGGGSISSNDPIVTPIQMNESRPTLIYNTIRNSADAAISADPNSFLETNFNAPVYQRAQRFTSDYDRVGPEISGNRLINNSINGLFVRVETPAAGELEPMTVSGRFDDQDIVHVLSQVLVLQGQPGGAILLEDRPDVLSVSPTLRADGTLVENVAYDYRITYVTAAGNESLSSLPTASIVTSSTSKTIRLANLPTTPPEFVGRRLYRSIPGSTNYEFVTQLDRVTTGYTDNGSARGGLLREQIRPDASGVTTTAGAGGSLIAGTAYDYRLTFFNALDGETQASDSTASFVAPASGSIELAGLPAVPDGFVGLRIYRSIPGGSQYELIDQLIAGETSYVDEGREIDLPQRILRNDGNNGTLFLPRFDARLSIDPGLVIKLQNARIEAGFGADFYAEGEDGKEIIFTSRRDDSYGAGGTFDTNNDAIADNAAPGDWGGLVFRQDASGSLDFAEVRFGGGSTAIDGQFTEFNAIEILQADVRIANSTITDNDSGFAAASTRGGIGFNDEAAIFVRGSQPVLVGNTIEGNIGAAISINPNALNADPMLDYGRSTGGVGIFTVDMDNQGPVIAGNRLDDNTINAVRVRSEVLTTDSVWDDTDIVHVVEGEIASATHHYRGALRLKSDPNQSLVVKFGPGAELVGTGRPLDIEDRIGGTVQVLGTPGNPVVLTSWNDSTVGAGFTPDGEPMNCTLSALQCEDIIVETDVPYVDVVVVMDESVSMGFVQDFSEQFIVDLEAGLTAAGIGVSAGNRYGAVGFGRSGAGQLGRSLLVGGNLFGSATDYAVAAQNFVTAGSAEDGFAGIDFTLQNYAFRPDAAKFIILATDEPRTNLVQSLTQASTIQSLRSADVAVQGILGVSIQTDGGVRALAIDNEDVYVETGNSFVTEPGGQITFGASLADYVPLVQATDGITGDLSQIGRSTQTAQVFGDALISSIIGQAGGSQADRGAPGDWLGLRLESYINDRNVAYVLEQETADPASIATNAFADNAQIVGDLAGGEFAGDENERLGFNIRGALASPDDVDTYSFTATGGTGVYIDIDETSVGLNTIVELVTANAEEVDGDVEVLARSDDSFREANDRSLLFSALPDGTVQPLYQLGTGNVESANPYDAGMRVILPGSNSSENTYYVRVRSDGKSAGSYQLSVRLRETEEVAGSTIQLADIRFATDAITVNSAPLHSPLTGTAGESLNYTATGTPFTQEAANNRLSFTNAQADQLGNLGTSDRGSLVVNGEIGNINSTNANIRLEDVDVYQVDLFNEQLEPDVFDSENRFVTTTFDIDYADGLGRPNTSIAVYDAAGRLILHSRDSNIADDRGRPLNGVDSANLNGGSAGSLDAYIGPVELPEGTYFVAVSNAAVVPSDLDQFFNPTAANTDVRLMPINSTRRLVDDSLDLYNPLFIPADSESFALLDQTNYSAERPIIEPAFDVESIVPYSLDDMRLFISVDSGITGTNQSSLVSVNPVTGVVERLIGQSSQPTGDIAARTDGELFSYTVGPPAGTAPDDGNIGGYENISPVDGSVLSSSDDGIVFSRTNQAGNGMEGDDPAQLIVEAMAFPLSDRGGPTGTITTNALNNNGQGFLVGYRDTLGRGEIPIELTRNILYSFRQVTGEITTFGSLNANADRTFPAQAPYSTRFGPASDEREYGIIDTGNIFPTGGDGGDITGLANFPNSSFQFYAATDQGGIHSFDYTDTVDAPRTSPAFGYGSVIPTTFHGVVQKDPAHAAVSGNFPPSFSGLALGPRTIEDGAFRETMFLTTDDGWLYAVNLDEDGRVQPARVLNNGRSAIQLSYSSGIVGVGSQPTGLAFGNLEASPWHYTTDRNLDDGHGIKDNYDNSRAEFSTRGGGSLYYGFEVNPGTNNGGNNPQGNTISRADDSNLGELAPGGSHGTIVSRPINLEGYSAADKPTLYFSYFMEVEADDDYRPNRLQRDSFRVFAAGDDGEWKLLATNNDFRQLPSLDEYDYYNETGIPVQELFDDSNAWRQARVDLSPLAGNENVRLRFDFSTAGGMRPHFDSVELVGIEGDEVVHGQQISFNDELGNQILLENVVGTTVVFPAGADIASGDTITLSSANGNVATLTFVTANAGPGEVEVNASMNASQVAAAVFDAIDRHTRPINLGGGRIRFAAVSTVTSTVQLGLANPNPVLVQRLDPVFNGNTQFDGALQLVIPDGDQIFPGDRIEISDRLFNPLNPTIQDQFTFVETLTGAPNEILYTRTDTADTIARALFALLPLELQPVYEGDGVITLLAEVQAGNSIQFIAATPSPLIQPQSDLNLSRIEVDFSFTTSFANEVYTFKHAEGIDRIVISATPVNIPGVTNVLVDFFASPAEIAAQVALVLPPSAGAYVTPQGELSFSGASVTVASSATTMSLGRVNARTITVPDGTGIRSGETITLVGDDSIVTLTMVQNPAVGPPNSVNYNTTDTAATIISNIVAALGADAETFVSGNELTVLGVSTVMSDDPTTNFSSVGALDYHEIVVPVGNQITDGQTLTVDGRVITFVLNGAPAVDTVPYANNESGAVIAQRLAVVLGSSNPLRRDNPFANTLRVQATTINLSGFNPTASFTTDSYDDTGVLLPLTDLGQLRTGLRIEVDPNGFGIPGFGTTLVFVERGSTIPPSNDVEIYFSRNAFDPAVELQDVYQQIIDALSSGFNPVQVQIDPYGRGLLILDNNAQVILPTPDPTRFTLEDRDVNESAVPISFPSGDRITESTTVTVITKGDPQGAAPIVLSFVTAANATGAFGEIIFDPSASNTPTMVRDMVLSQLPLELQGFQFGSDQILLLDALSVEIQTPSGVPSNIVSYRATTSGVIPILVDSTMDSRAVAERLKIALNEGVAQYVDGGPTQSQTRDFTAYAGDRIRLYNLTPADVGNYGLSGYELFDNGSGALTTSAVPGDEFGLGRPFGFANSEIDTRGASNNEVEGVYIDDIIVGFAERGEMVVESTNGERTFTFNPETLPDTHPQAVQPELQNEILTGPYSLEIRTSDEYGVPQDYFPINLQLGELNSWGRSFDTNDRLTGGAVSLIAPPGLELVDGDFFVINDGWREMTFEFDSTLDRGVAPGHVPVVFDPISTQTSATADSIRNAINSAQVQNVLDITAATSDSFQSAASTSNRVELYGSSAITINPSGGRMIKLDLVDAETSQGRETSRQIPIVDQVTESVQGRIFADELDRSTPSGFIDAARDTVVAIGKIGDAVNSGQPPFNLQDDAVIVASDPGADFDSVRIFLREGETVDIDVDTLGFSRAGEILDLPVITVFNDGEILTEDLFGFSIDRTRQSSLFETSVAPGESSGGAFLQFTAPQTGFFDVVVSSANVFGTQTMTVPEFVTGALLEQSFFGTSAETISISSGTSQVVYEYTTNAQVVAGNVPILINATDTPEMIATKTQNVINATQSAVVRVQADGRFLNIIEIASPVTITHGSTSGFFFGSFISTQTRETDFGEYALTIRPTVYSQPTADPNLPNLFPANPDIPVRDVLMVDYQFGISDQNRVQDQGQLVIASNFITESAGSGVVAVSDTRGQRLVNNGGLAVNPGPDSLPVPGSARLLRNQNSDSLIPGVVISNNVISDSGDAAIHFGGDVNTNGQVPSPVSFGRIVNNTVVNRGSGDGVRISGAASPTVLNNIFSGFTNGIATTANQFGQIVVGGNAFQDNGTNSSVPLATSSFVVPTGVPLFEDPNRGIYIPAAGSAVIDSSFASLPDRSNFLQTVKQPAGISPSPIIAPEFDAYGQPRVDDPLVATPGGVGANVFIDRGAIDRADDVRPTAVLTGPQDAIGFRIDGGDQDRDGSFVRLTEGTLSFFEVQLLDPAGTGIDPDTVTDETVILTENGARLIPGRDYIFGYSSNSNTIRLTPLTGIWRPDAVYEITLNNKQRIEVSLRSGDQIPDGSQIVITETDGTITNFEFEAGYSVVIPETTTLTVDGINLNIIDGETITINDVSGNTRVLEFDKDGSTTAGSIPVDVRSAGTIVQVRDAILAALSSVDPGSNPAETVAQAIGLAPIAVGSDKIQLGTVNGHLVTTTSTAILQSGVDQGVSQGDRLVYSNGINTVTFEFTQNTTSDPTFVPVLFSRTDTPDQIAQALAAAVSTQPIGLGNAAAIDNARVALGGQIGDTAFLTSTAASLQGAPGVSVGAIALPYTQTADFTASIAAARLQSAIRDANLNVQSFNPGGGTLLIEGAVLVDGNFDGVLISIGNNLPPIADLSGNRVRETRINDETRFTIVMPEVEFDFGDAPVSYNTLLANNGARHTVSGDSVTRLGVYLDTEVDGQPSPASDDALLAISFNETGDLFTFQPNTIVVSGAVAGGETLAVTIGSKTVTFEMIRATDNPTGGNEPITFVDGESADSIALKIFQQIRAKFDVIDTSVLINLSGDTISLQPIDDEDGVPVGTYIKDNVPYLVFADDPTITGNLNADNVVGFLNPSDPSGSTIPVFVTGSGLVDIWVDFDGNGTFDADEKIASNEAVSESLNPNPIIIPQSAFPADAVPPGHVQGQKLPDRWMRVRLSQSGDLSPTGVAVGGEVEDYMVSIAPFDPPVPSPDEYTVAEDSTLVIDTSIATPPTLIANDTNLDQLLPVRFFVGRQPANGTLVINPGDELTGSFSYVPNSDFVGQDTFTYRLSTQRNSGSVAANATFATVTINVTPVNDAPGVLDQNLVALEYQPGQTPADQPEVFLASTLLAGATGDGDPMIPGLPFDESNQDAGLRLISITVGGVTIDAANQSAVGTTPRGATVTAEFDTELADPLDPTTFDRTFITRIFYQGADYFNSDNLRADTDPPLLDNFTFTVQDDGRSLDGNGIIVGGTPRTADGVASVRVTPQNTLPTPLPELISISDDSYRNFYLNQGLQVPTPTEDNALLIPSAFLLANDLQGSPQAEDENQGINGNDGNLRITAVSIDPFFGSVALDATTGDVLFTPADDIYGQVEFVYEVEDQGQDEAKDGTRTDNFRRASVTSTIFVEPVNDAPVAYDRNLSVVEAVEPAGPAILSFTANDLIVGRGVVPSPIMTTSNSITVVDGASMVDGQTVVITNSLGKRSVVEFSTSPLRSVGTDVLVTYSASDTAADIAARLQTLLRAAGLGGVNATDRVELTNVTSIATSSYTAVTNASAAGFDVPDGSMVVGGEMIEFTDSRGRTTTLELSTTGVSITGADLLVVVSPADTAATVSSAVKAALLSVGIGGIDNPTPPAGRAGVQFSSTTVAGFTNPSSAITSTVDGLIMADADDLLEGETVILNNSRSGQIRVEFNSSGLPSAGTDILVQFAAGESALVLANRLEASLRGLEVGAISNGDGSVSFRAVASAVEFAPMSSIIASTGLVVFPAGAQLIDGETVSITDGGGNVTVVEFSTSATPSAGTDVLVTYFLTDTATDVATRFRSQLQSSGLGGLVATDTVTLPVVSSVSTTVYTAVSSASGSGISVPDGSTLIGGEVIRLTDQSGATTTVELSTSGISMTGADLLVQFNPADNAATISAAIKAALLAAGIGSVDDPAPNAGRAGLLFNHTSVTGINDPNSQITSSASGMTLPDGAGLINGETITLADGLGGVLTVEFNTTGTPAAGTDVVVQYAAADLAAAIAANLETALRGQGLGVTDNGDGSLSFSDIVAGAVLPPMTSFTVSATEIVAPEANLVVDGERITLTVDGNPVVVEFNTTGIAASGSDYVVSYAYGDSGDLLMANLESLLRADGYAVTADGNTLHLSNSSDIVVTELPDVAGDFDENLPAPYNEIEQSLRVVAFSTNQGTVRVGAGFSGSQTLGTANGGLLTFNFANGIFVSGTYAPPVNYNELPPFAPVDLFTYKIADNGRTRLPVANLIRILPAQESVQQATVTISVKPANDRPFIVNEDQVDVMEDPTAAQATIPDVFTTVLPAPSSAEDELLTQGRPTVTNISVTDVRGVMAQLPDVDDTGALTVYPNADAVGSVVYVFTFTDDHPTNPQSTDVTVTVNVRPVNDAPRFNPSVAGSSAVNNADDAYSVARGVDPNTGAIIDAAITYTLREDNTQPVGDPPRQYFIPLRRDPSVIGYNRVGLLDVFTVGPANEASAAIEGGNQTLDIGQVPPQTVLGGTLTVGVNSSGVPGVFYTPPQDYNNQIGGVDQFTYSVIDDGTTYVNGQLVSDPQSSTNVVRFNLNPVNDKPQFAINLPPADLNDPTGPLQTIEVLEDSAATTIDNFAFDIEAGPPTTAFDEVNFATGQNVRFSVTSLGFPLSQASDFFTEFPSITPDGRLNFRPAPDVFGSFDFEIVLTDDGPGNETRGDLISSDPRTITIDVLPINDPPVIRPNSTPLDFAILEDTSIDVMSIGDGTTPGLLDVFAVGPDNEALNITPGGNQTLTLKEPTPIQSTFGGTVTQIRENGVLTGLRYTPRANFVGIDTFTYSVTDNGITVDFGTDGAERPDPRIASNTVRIQVNPVNNAPQFSGPANVAVSEDAGAVSIANWATNVLAGPPTAIDELSSQAVFFTITRIDGGDPGLFAVDPVAVVDSSNNTAALEFTPAPDANGVATFTAQLFDIPTDGTTQASSSVRTFTLRVNAVNDPPTFDRVDNPITVNEDSGPYSQVWASNISPGPMDESSQTVRFEVATPVDAQSLFQQLPTISDDGILRFIPAANANGSVDLTVTAIDSDGESSAQEVLRLVITAVNDRPTAVTDSVSTDEDSVLTISVAQLLANDIDPDIDNPSDSLTIVLDAESFSLSGARVSYDEATGVITYDPSTSIALQALTEGSSGVDSFNYRVVDSQGALSNIVSVAVTVEGRNDAPVARPDNPTLNPSGPTIIEILANDTDADGVLVPTSIQITLQPAFGSLSIDDQGVVTYTAFQSFALEDVFRYRVADNDGEYSNQALVTIAANAAPIARDDQASTFINETIVINVAANDVDPDAVAGAPNRGLDLTSIQIVDSPFSGDVVPLGDGTIRYIPADGFLGIDSFTYTIADLAGRVSSPGTVQVQVTGSRLQNPDLNPDVNDDGDISPIDALLVINHLARQSSASIPVQDTDVGPPYYDVNGDKLISPLDALAVINELARRQAISGLGEMVEGEQIGDESDSEPVSSAIASDFIDAIAGDDDDEDDRINALDAAFGDLI</sequence>
<dbReference type="EMBL" id="CP036264">
    <property type="protein sequence ID" value="QEG01722.1"/>
    <property type="molecule type" value="Genomic_DNA"/>
</dbReference>
<dbReference type="Pfam" id="PF17963">
    <property type="entry name" value="Big_9"/>
    <property type="match status" value="5"/>
</dbReference>
<gene>
    <name evidence="3" type="ORF">Mal15_58010</name>
</gene>
<dbReference type="Pfam" id="PF00404">
    <property type="entry name" value="Dockerin_1"/>
    <property type="match status" value="1"/>
</dbReference>
<dbReference type="KEGG" id="smam:Mal15_58010"/>
<dbReference type="Gene3D" id="2.60.40.2810">
    <property type="match status" value="1"/>
</dbReference>
<dbReference type="InterPro" id="IPR002105">
    <property type="entry name" value="Dockerin_1_rpt"/>
</dbReference>
<dbReference type="SUPFAM" id="SSF63446">
    <property type="entry name" value="Type I dockerin domain"/>
    <property type="match status" value="1"/>
</dbReference>
<dbReference type="GO" id="GO:0000272">
    <property type="term" value="P:polysaccharide catabolic process"/>
    <property type="evidence" value="ECO:0007669"/>
    <property type="project" value="InterPro"/>
</dbReference>